<organism evidence="7">
    <name type="scientific">Lygodium japonicum</name>
    <name type="common">Japanese climbing fern</name>
    <name type="synonym">Ophioglossum japonicum</name>
    <dbReference type="NCBI Taxonomy" id="13824"/>
    <lineage>
        <taxon>Eukaryota</taxon>
        <taxon>Viridiplantae</taxon>
        <taxon>Streptophyta</taxon>
        <taxon>Embryophyta</taxon>
        <taxon>Tracheophyta</taxon>
        <taxon>Polypodiopsida</taxon>
        <taxon>Polypodiidae</taxon>
        <taxon>Schizaeales</taxon>
        <taxon>Lygodiaceae</taxon>
        <taxon>Lygodium</taxon>
    </lineage>
</organism>
<dbReference type="InterPro" id="IPR006400">
    <property type="entry name" value="Hopene-cyclase"/>
</dbReference>
<evidence type="ECO:0000313" key="7">
    <source>
        <dbReference type="EMBL" id="BBQ09563.1"/>
    </source>
</evidence>
<evidence type="ECO:0000259" key="6">
    <source>
        <dbReference type="Pfam" id="PF13249"/>
    </source>
</evidence>
<accession>A0A679ETU2</accession>
<keyword evidence="2" id="KW-0677">Repeat</keyword>
<dbReference type="InterPro" id="IPR008930">
    <property type="entry name" value="Terpenoid_cyclase/PrenylTrfase"/>
</dbReference>
<gene>
    <name evidence="7" type="primary">LJH</name>
</gene>
<feature type="domain" description="Squalene cyclase N-terminal" evidence="6">
    <location>
        <begin position="46"/>
        <end position="334"/>
    </location>
</feature>
<dbReference type="GO" id="GO:0005811">
    <property type="term" value="C:lipid droplet"/>
    <property type="evidence" value="ECO:0007669"/>
    <property type="project" value="InterPro"/>
</dbReference>
<dbReference type="InterPro" id="IPR018333">
    <property type="entry name" value="Squalene_cyclase"/>
</dbReference>
<dbReference type="Gene3D" id="1.50.10.20">
    <property type="match status" value="2"/>
</dbReference>
<proteinExistence type="evidence at transcript level"/>
<evidence type="ECO:0000256" key="2">
    <source>
        <dbReference type="ARBA" id="ARBA00022737"/>
    </source>
</evidence>
<evidence type="ECO:0000256" key="1">
    <source>
        <dbReference type="ARBA" id="ARBA00009755"/>
    </source>
</evidence>
<keyword evidence="3 4" id="KW-0413">Isomerase</keyword>
<comment type="similarity">
    <text evidence="1 4">Belongs to the terpene cyclase/mutase family.</text>
</comment>
<dbReference type="AlphaFoldDB" id="A0A679ETU2"/>
<dbReference type="NCBIfam" id="TIGR01507">
    <property type="entry name" value="hopene_cyclase"/>
    <property type="match status" value="1"/>
</dbReference>
<evidence type="ECO:0000259" key="5">
    <source>
        <dbReference type="Pfam" id="PF13243"/>
    </source>
</evidence>
<dbReference type="InterPro" id="IPR032696">
    <property type="entry name" value="SQ_cyclase_C"/>
</dbReference>
<evidence type="ECO:0000256" key="4">
    <source>
        <dbReference type="RuleBase" id="RU362003"/>
    </source>
</evidence>
<dbReference type="PANTHER" id="PTHR11764:SF20">
    <property type="entry name" value="LANOSTEROL SYNTHASE"/>
    <property type="match status" value="1"/>
</dbReference>
<dbReference type="InterPro" id="IPR032697">
    <property type="entry name" value="SQ_cyclase_N"/>
</dbReference>
<name>A0A679ETU2_LYGJA</name>
<dbReference type="PANTHER" id="PTHR11764">
    <property type="entry name" value="TERPENE CYCLASE/MUTASE FAMILY MEMBER"/>
    <property type="match status" value="1"/>
</dbReference>
<reference evidence="7" key="1">
    <citation type="submission" date="2019-12" db="EMBL/GenBank/DDBJ databases">
        <title>Transcriptome mining of squalene cyclases in Lygodium japonicum.</title>
        <authorList>
            <person name="Shinozaki J."/>
            <person name="Ikeno N."/>
        </authorList>
    </citation>
    <scope>NUCLEOTIDE SEQUENCE</scope>
    <source>
        <strain evidence="7">LJ1501</strain>
    </source>
</reference>
<sequence length="708" mass="80483">MQQLPYSQDISGGLRNHEFEAEEDSNRRPLHSANIPMTSSRLEETIKQSQEFLLSLQYPEGYWWGELESNVTITAETVLLYKILGIEDDEYPRDKMERYLRKRQRDHGGWELFYGDGGELSVTTEAYIALRLLGVRKADLALKRALRFILERGGVTKTRIFTKLCLAMLGCFGWRGIPSLPVWFMLLPSWFLTSIYEMSSWARGCTVPLMVVFDKKPVFSEVVTPQFFDELYAEGRKRAPTYAKFEGKWTDVFLVVDRALKVAEKLNLVPFRKWGLREAERWVLERQEDTGDWGGIFPAMFYSILCMKTLGYELTDPVIQRGLKALRDFAMETEEEYWVQPCVSPVWDTALVVRALVESGMAPDHPSLQRAGEWLLQKQITQPGDWAFKNRAKQGSGGWAFEFVNRWYPDVDDSAVVVMALQAVRLPPHREPVKEGAISRAVEWIASMQCKAGGWGAFDKNNNQDWLNATPYGDLKAMIDPNTSDVTARVLEMVGRMKPREQYCTCLPLLDSINRGMAYLRKEQEPDGCWFGRWGVNYIYGTCGAMVALSLVDPSSHQEELSKGAKWLVQVQNATDNTTTVGDGGWGESCYSYNDPALKGNGAIPASTPSQTAWALMGLMAAGDTLGKYYVDAIEDGISYLMRAQRKDGSWHEAHFTGTGFPGHFYIRYHLYAQHFALTALARYHTRLHGKQIMRARYADLSDTEPNN</sequence>
<feature type="domain" description="Squalene cyclase C-terminal" evidence="5">
    <location>
        <begin position="343"/>
        <end position="685"/>
    </location>
</feature>
<dbReference type="Pfam" id="PF13243">
    <property type="entry name" value="SQHop_cyclase_C"/>
    <property type="match status" value="1"/>
</dbReference>
<dbReference type="NCBIfam" id="TIGR01787">
    <property type="entry name" value="squalene_cyclas"/>
    <property type="match status" value="1"/>
</dbReference>
<dbReference type="EC" id="5.4.99.-" evidence="4"/>
<dbReference type="CDD" id="cd02892">
    <property type="entry name" value="SQCY_1"/>
    <property type="match status" value="1"/>
</dbReference>
<dbReference type="GO" id="GO:0016866">
    <property type="term" value="F:intramolecular transferase activity"/>
    <property type="evidence" value="ECO:0007669"/>
    <property type="project" value="InterPro"/>
</dbReference>
<dbReference type="SUPFAM" id="SSF48239">
    <property type="entry name" value="Terpenoid cyclases/Protein prenyltransferases"/>
    <property type="match status" value="2"/>
</dbReference>
<dbReference type="SFLD" id="SFLDG01016">
    <property type="entry name" value="Prenyltransferase_Like_2"/>
    <property type="match status" value="1"/>
</dbReference>
<evidence type="ECO:0000256" key="3">
    <source>
        <dbReference type="ARBA" id="ARBA00023235"/>
    </source>
</evidence>
<dbReference type="EMBL" id="LC515672">
    <property type="protein sequence ID" value="BBQ09563.1"/>
    <property type="molecule type" value="mRNA"/>
</dbReference>
<dbReference type="Pfam" id="PF13249">
    <property type="entry name" value="SQHop_cyclase_N"/>
    <property type="match status" value="1"/>
</dbReference>
<protein>
    <recommendedName>
        <fullName evidence="4">Terpene cyclase/mutase family member</fullName>
        <ecNumber evidence="4">5.4.99.-</ecNumber>
    </recommendedName>
</protein>
<dbReference type="GO" id="GO:0016104">
    <property type="term" value="P:triterpenoid biosynthetic process"/>
    <property type="evidence" value="ECO:0007669"/>
    <property type="project" value="InterPro"/>
</dbReference>